<feature type="transmembrane region" description="Helical" evidence="9">
    <location>
        <begin position="121"/>
        <end position="142"/>
    </location>
</feature>
<feature type="transmembrane region" description="Helical" evidence="9">
    <location>
        <begin position="154"/>
        <end position="175"/>
    </location>
</feature>
<gene>
    <name evidence="10" type="ORF">C6P40_002823</name>
</gene>
<feature type="transmembrane region" description="Helical" evidence="9">
    <location>
        <begin position="20"/>
        <end position="43"/>
    </location>
</feature>
<comment type="function">
    <text evidence="7">Catalyzes the ATP-dependent translocation of sphingoid long-chain bases (LCBs) from the cytoplasmic site toward the extracytoplasmic side of the membrane (flip-flop). Involved in the establishment of the functional lipid asymmetry of the plasma membrane. Regulates intracellular levels of LCBs, sphingolipid precursors that are growth inhibitory at increased levels.</text>
</comment>
<evidence type="ECO:0000256" key="4">
    <source>
        <dbReference type="ARBA" id="ARBA00022989"/>
    </source>
</evidence>
<accession>A0A9P6WQP7</accession>
<dbReference type="GO" id="GO:0005886">
    <property type="term" value="C:plasma membrane"/>
    <property type="evidence" value="ECO:0007669"/>
    <property type="project" value="UniProtKB-SubCell"/>
</dbReference>
<comment type="caution">
    <text evidence="10">The sequence shown here is derived from an EMBL/GenBank/DDBJ whole genome shotgun (WGS) entry which is preliminary data.</text>
</comment>
<dbReference type="OrthoDB" id="3358017at2759"/>
<evidence type="ECO:0000256" key="3">
    <source>
        <dbReference type="ARBA" id="ARBA00022692"/>
    </source>
</evidence>
<feature type="transmembrane region" description="Helical" evidence="9">
    <location>
        <begin position="82"/>
        <end position="109"/>
    </location>
</feature>
<dbReference type="GO" id="GO:0006869">
    <property type="term" value="P:lipid transport"/>
    <property type="evidence" value="ECO:0007669"/>
    <property type="project" value="UniProtKB-KW"/>
</dbReference>
<dbReference type="EMBL" id="PUHW01000031">
    <property type="protein sequence ID" value="KAG0690448.1"/>
    <property type="molecule type" value="Genomic_DNA"/>
</dbReference>
<evidence type="ECO:0000313" key="10">
    <source>
        <dbReference type="EMBL" id="KAG0690448.1"/>
    </source>
</evidence>
<evidence type="ECO:0000256" key="8">
    <source>
        <dbReference type="ARBA" id="ARBA00041117"/>
    </source>
</evidence>
<dbReference type="AlphaFoldDB" id="A0A9P6WQP7"/>
<dbReference type="Proteomes" id="UP000697127">
    <property type="component" value="Unassembled WGS sequence"/>
</dbReference>
<comment type="similarity">
    <text evidence="2">Belongs to the lipid-translocating exporter (LTE) (TC 9.A.26.1) family.</text>
</comment>
<keyword evidence="5" id="KW-0813">Transport</keyword>
<keyword evidence="11" id="KW-1185">Reference proteome</keyword>
<keyword evidence="5" id="KW-0445">Lipid transport</keyword>
<dbReference type="GO" id="GO:0000324">
    <property type="term" value="C:fungal-type vacuole"/>
    <property type="evidence" value="ECO:0007669"/>
    <property type="project" value="TreeGrafter"/>
</dbReference>
<organism evidence="10 11">
    <name type="scientific">Pichia californica</name>
    <dbReference type="NCBI Taxonomy" id="460514"/>
    <lineage>
        <taxon>Eukaryota</taxon>
        <taxon>Fungi</taxon>
        <taxon>Dikarya</taxon>
        <taxon>Ascomycota</taxon>
        <taxon>Saccharomycotina</taxon>
        <taxon>Pichiomycetes</taxon>
        <taxon>Pichiales</taxon>
        <taxon>Pichiaceae</taxon>
        <taxon>Pichia</taxon>
    </lineage>
</organism>
<evidence type="ECO:0000256" key="2">
    <source>
        <dbReference type="ARBA" id="ARBA00009969"/>
    </source>
</evidence>
<keyword evidence="6 9" id="KW-0472">Membrane</keyword>
<proteinExistence type="inferred from homology"/>
<keyword evidence="3 9" id="KW-0812">Transmembrane</keyword>
<dbReference type="InterPro" id="IPR007568">
    <property type="entry name" value="RTA1"/>
</dbReference>
<feature type="transmembrane region" description="Helical" evidence="9">
    <location>
        <begin position="50"/>
        <end position="70"/>
    </location>
</feature>
<evidence type="ECO:0000313" key="11">
    <source>
        <dbReference type="Proteomes" id="UP000697127"/>
    </source>
</evidence>
<comment type="subcellular location">
    <subcellularLocation>
        <location evidence="1">Cell membrane</location>
        <topology evidence="1">Multi-pass membrane protein</topology>
    </subcellularLocation>
</comment>
<evidence type="ECO:0000256" key="1">
    <source>
        <dbReference type="ARBA" id="ARBA00004651"/>
    </source>
</evidence>
<evidence type="ECO:0000256" key="9">
    <source>
        <dbReference type="SAM" id="Phobius"/>
    </source>
</evidence>
<dbReference type="Pfam" id="PF04479">
    <property type="entry name" value="RTA1"/>
    <property type="match status" value="1"/>
</dbReference>
<reference evidence="10" key="1">
    <citation type="submission" date="2020-11" db="EMBL/GenBank/DDBJ databases">
        <title>Kefir isolates.</title>
        <authorList>
            <person name="Marcisauskas S."/>
            <person name="Kim Y."/>
            <person name="Blasche S."/>
        </authorList>
    </citation>
    <scope>NUCLEOTIDE SEQUENCE</scope>
    <source>
        <strain evidence="10">Olga-1</strain>
    </source>
</reference>
<evidence type="ECO:0000256" key="6">
    <source>
        <dbReference type="ARBA" id="ARBA00023136"/>
    </source>
</evidence>
<name>A0A9P6WQP7_9ASCO</name>
<feature type="transmembrane region" description="Helical" evidence="9">
    <location>
        <begin position="250"/>
        <end position="271"/>
    </location>
</feature>
<evidence type="ECO:0000256" key="5">
    <source>
        <dbReference type="ARBA" id="ARBA00023055"/>
    </source>
</evidence>
<sequence length="303" mass="34553">MQLVEILQKREYIQGATPSLASGIVFTVAFSLFLSITSFSCILYHQWWFLGSWCTGLIIEILGYSGRIWYTINDNSSGAYIMQSLCLTISPIFLMAGIYNILAQLILIYGNNFSILKPKKYAAIFVTCDVISLFVQGAGGGLSGASSDPDTGRYIEIAGLAFQAFTMTIFQYFWYTFLWKVYKSKKLFDEDEFNPRYLNLRKNNKFMKPFILAVSISVILIYTRSIYRAIEMGKGYTSYLTTNEIYFDILDGLMVALSGLLMSIVSPGLVYGKNSHLYFRKDGYDHDIHDIKDYDSLKQRLEL</sequence>
<dbReference type="PANTHER" id="PTHR31465">
    <property type="entry name" value="PROTEIN RTA1-RELATED"/>
    <property type="match status" value="1"/>
</dbReference>
<protein>
    <recommendedName>
        <fullName evidence="8">Sphingoid long-chain base transporter RSB1</fullName>
    </recommendedName>
</protein>
<keyword evidence="4 9" id="KW-1133">Transmembrane helix</keyword>
<dbReference type="PANTHER" id="PTHR31465:SF9">
    <property type="entry name" value="SPHINGOID LONG-CHAIN BASE TRANSPORTER RSB1"/>
    <property type="match status" value="1"/>
</dbReference>
<feature type="transmembrane region" description="Helical" evidence="9">
    <location>
        <begin position="210"/>
        <end position="230"/>
    </location>
</feature>
<evidence type="ECO:0000256" key="7">
    <source>
        <dbReference type="ARBA" id="ARBA00037472"/>
    </source>
</evidence>